<gene>
    <name evidence="3" type="primary">tssI</name>
    <name evidence="3" type="ORF">JYA62_24345</name>
</gene>
<protein>
    <submittedName>
        <fullName evidence="3">Type VI secretion system tip protein VgrG</fullName>
    </submittedName>
</protein>
<dbReference type="Pfam" id="PF04717">
    <property type="entry name" value="Phage_base_V"/>
    <property type="match status" value="1"/>
</dbReference>
<dbReference type="RefSeq" id="WP_206372356.1">
    <property type="nucleotide sequence ID" value="NZ_CAWPTM010000023.1"/>
</dbReference>
<evidence type="ECO:0000313" key="4">
    <source>
        <dbReference type="Proteomes" id="UP000779070"/>
    </source>
</evidence>
<sequence length="172" mass="19551">EWRSQYIVESHQVYASSNIMRLASGTGFEIGEYPRAAVNRDYLMLSVMHFGENPRVHEEEGSDAPTQYRNQFVCLPRDVTYRVKKIAPPVVEGPHTAVVVGPAGEEIYTDELGRIKVQFHWDRYGKNDERSSCWLRVSQSMAAPSWGAVYLPRIGHEVVVTFLEGDPDRPLV</sequence>
<feature type="domain" description="Gp5/Type VI secretion system Vgr protein OB-fold" evidence="2">
    <location>
        <begin position="109"/>
        <end position="172"/>
    </location>
</feature>
<dbReference type="SUPFAM" id="SSF69279">
    <property type="entry name" value="Phage tail proteins"/>
    <property type="match status" value="1"/>
</dbReference>
<dbReference type="EMBL" id="JAFHLB010000113">
    <property type="protein sequence ID" value="MBN3580727.1"/>
    <property type="molecule type" value="Genomic_DNA"/>
</dbReference>
<dbReference type="Gene3D" id="2.40.50.230">
    <property type="entry name" value="Gp5 N-terminal domain"/>
    <property type="match status" value="1"/>
</dbReference>
<dbReference type="Gene3D" id="2.30.110.50">
    <property type="match status" value="1"/>
</dbReference>
<evidence type="ECO:0000313" key="3">
    <source>
        <dbReference type="EMBL" id="MBN3580727.1"/>
    </source>
</evidence>
<feature type="non-terminal residue" evidence="3">
    <location>
        <position position="1"/>
    </location>
</feature>
<dbReference type="NCBIfam" id="TIGR01646">
    <property type="entry name" value="vgr_GE"/>
    <property type="match status" value="1"/>
</dbReference>
<evidence type="ECO:0000259" key="2">
    <source>
        <dbReference type="Pfam" id="PF04717"/>
    </source>
</evidence>
<evidence type="ECO:0000256" key="1">
    <source>
        <dbReference type="ARBA" id="ARBA00005558"/>
    </source>
</evidence>
<name>A0ABS3A8D0_9VIBR</name>
<dbReference type="NCBIfam" id="TIGR03361">
    <property type="entry name" value="VI_Rhs_Vgr"/>
    <property type="match status" value="1"/>
</dbReference>
<accession>A0ABS3A8D0</accession>
<dbReference type="InterPro" id="IPR037026">
    <property type="entry name" value="Vgr_OB-fold_dom_sf"/>
</dbReference>
<organism evidence="3 4">
    <name type="scientific">Vibrio neptunius</name>
    <dbReference type="NCBI Taxonomy" id="170651"/>
    <lineage>
        <taxon>Bacteria</taxon>
        <taxon>Pseudomonadati</taxon>
        <taxon>Pseudomonadota</taxon>
        <taxon>Gammaproteobacteria</taxon>
        <taxon>Vibrionales</taxon>
        <taxon>Vibrionaceae</taxon>
        <taxon>Vibrio</taxon>
    </lineage>
</organism>
<proteinExistence type="inferred from homology"/>
<dbReference type="SUPFAM" id="SSF69255">
    <property type="entry name" value="gp5 N-terminal domain-like"/>
    <property type="match status" value="1"/>
</dbReference>
<keyword evidence="4" id="KW-1185">Reference proteome</keyword>
<dbReference type="InterPro" id="IPR017847">
    <property type="entry name" value="T6SS_RhsGE_Vgr_subset"/>
</dbReference>
<dbReference type="InterPro" id="IPR006533">
    <property type="entry name" value="T6SS_Vgr_RhsGE"/>
</dbReference>
<dbReference type="InterPro" id="IPR006531">
    <property type="entry name" value="Gp5/Vgr_OB"/>
</dbReference>
<reference evidence="3 4" key="1">
    <citation type="submission" date="2021-02" db="EMBL/GenBank/DDBJ databases">
        <title>Draft Genome Sequences of 5 Vibrio neptunius Strains Isolated From of Bivalve Hatcheries.</title>
        <authorList>
            <person name="Galvis F."/>
            <person name="Barja J.L."/>
            <person name="Lemos M.L."/>
            <person name="Balado M."/>
        </authorList>
    </citation>
    <scope>NUCLEOTIDE SEQUENCE [LARGE SCALE GENOMIC DNA]</scope>
    <source>
        <strain evidence="3 4">PP-145.98</strain>
    </source>
</reference>
<comment type="similarity">
    <text evidence="1">Belongs to the VgrG protein family.</text>
</comment>
<comment type="caution">
    <text evidence="3">The sequence shown here is derived from an EMBL/GenBank/DDBJ whole genome shotgun (WGS) entry which is preliminary data.</text>
</comment>
<feature type="non-terminal residue" evidence="3">
    <location>
        <position position="172"/>
    </location>
</feature>
<dbReference type="Proteomes" id="UP000779070">
    <property type="component" value="Unassembled WGS sequence"/>
</dbReference>